<sequence length="212" mass="24495">MAISANRRAAMTLFTAADEMSSHQVRMVLAEKGVTADILLVSRDNLPEDVYEVNPYGSLPTLMDRDLALYQADIIMEYLDERFPHPPLLPVYPVERGKTRLMMYRIKHDWYGLAEKILQDGDDAAEARRDLRESLLSIAPLFQETPYFMSEEYSLLDTYMSALLWRLPVFGIEISGPGSKDLKNYMIRLFERDGFQQSLTDAEREIRRGARY</sequence>
<dbReference type="InterPro" id="IPR034342">
    <property type="entry name" value="SspA_C"/>
</dbReference>
<dbReference type="PROSITE" id="PS50404">
    <property type="entry name" value="GST_NTER"/>
    <property type="match status" value="1"/>
</dbReference>
<dbReference type="OrthoDB" id="9781431at2"/>
<dbReference type="InterPro" id="IPR040079">
    <property type="entry name" value="Glutathione_S-Trfase"/>
</dbReference>
<dbReference type="RefSeq" id="WP_127697253.1">
    <property type="nucleotide sequence ID" value="NZ_SACS01000001.1"/>
</dbReference>
<name>A0A437R517_9GAMM</name>
<dbReference type="InterPro" id="IPR036282">
    <property type="entry name" value="Glutathione-S-Trfase_C_sf"/>
</dbReference>
<accession>A0A437R517</accession>
<dbReference type="GO" id="GO:0005737">
    <property type="term" value="C:cytoplasm"/>
    <property type="evidence" value="ECO:0007669"/>
    <property type="project" value="TreeGrafter"/>
</dbReference>
<evidence type="ECO:0000259" key="1">
    <source>
        <dbReference type="PROSITE" id="PS50404"/>
    </source>
</evidence>
<protein>
    <submittedName>
        <fullName evidence="2">Stringent starvation protein A</fullName>
    </submittedName>
</protein>
<proteinExistence type="predicted"/>
<comment type="caution">
    <text evidence="2">The sequence shown here is derived from an EMBL/GenBank/DDBJ whole genome shotgun (WGS) entry which is preliminary data.</text>
</comment>
<evidence type="ECO:0000313" key="2">
    <source>
        <dbReference type="EMBL" id="RVU41869.1"/>
    </source>
</evidence>
<dbReference type="AlphaFoldDB" id="A0A437R517"/>
<dbReference type="Gene3D" id="3.40.30.10">
    <property type="entry name" value="Glutaredoxin"/>
    <property type="match status" value="1"/>
</dbReference>
<dbReference type="Gene3D" id="1.20.1050.10">
    <property type="match status" value="1"/>
</dbReference>
<dbReference type="InterPro" id="IPR004045">
    <property type="entry name" value="Glutathione_S-Trfase_N"/>
</dbReference>
<dbReference type="NCBIfam" id="NF007016">
    <property type="entry name" value="PRK09481.1"/>
    <property type="match status" value="1"/>
</dbReference>
<dbReference type="CDD" id="cd03186">
    <property type="entry name" value="GST_C_SspA"/>
    <property type="match status" value="1"/>
</dbReference>
<organism evidence="2 3">
    <name type="scientific">Rheinheimera riviphila</name>
    <dbReference type="NCBI Taxonomy" id="1834037"/>
    <lineage>
        <taxon>Bacteria</taxon>
        <taxon>Pseudomonadati</taxon>
        <taxon>Pseudomonadota</taxon>
        <taxon>Gammaproteobacteria</taxon>
        <taxon>Chromatiales</taxon>
        <taxon>Chromatiaceae</taxon>
        <taxon>Rheinheimera</taxon>
    </lineage>
</organism>
<dbReference type="SUPFAM" id="SSF52833">
    <property type="entry name" value="Thioredoxin-like"/>
    <property type="match status" value="1"/>
</dbReference>
<evidence type="ECO:0000313" key="3">
    <source>
        <dbReference type="Proteomes" id="UP000283077"/>
    </source>
</evidence>
<dbReference type="Pfam" id="PF13409">
    <property type="entry name" value="GST_N_2"/>
    <property type="match status" value="1"/>
</dbReference>
<dbReference type="SUPFAM" id="SSF47616">
    <property type="entry name" value="GST C-terminal domain-like"/>
    <property type="match status" value="1"/>
</dbReference>
<dbReference type="InterPro" id="IPR036249">
    <property type="entry name" value="Thioredoxin-like_sf"/>
</dbReference>
<dbReference type="EMBL" id="SACS01000001">
    <property type="protein sequence ID" value="RVU41869.1"/>
    <property type="molecule type" value="Genomic_DNA"/>
</dbReference>
<dbReference type="Proteomes" id="UP000283077">
    <property type="component" value="Unassembled WGS sequence"/>
</dbReference>
<dbReference type="InterPro" id="IPR050983">
    <property type="entry name" value="GST_Omega/HSP26"/>
</dbReference>
<feature type="domain" description="GST N-terminal" evidence="1">
    <location>
        <begin position="9"/>
        <end position="87"/>
    </location>
</feature>
<dbReference type="SFLD" id="SFLDS00019">
    <property type="entry name" value="Glutathione_Transferase_(cytos"/>
    <property type="match status" value="1"/>
</dbReference>
<gene>
    <name evidence="2" type="ORF">EOE67_01335</name>
</gene>
<dbReference type="PANTHER" id="PTHR43968">
    <property type="match status" value="1"/>
</dbReference>
<keyword evidence="3" id="KW-1185">Reference proteome</keyword>
<reference evidence="2 3" key="1">
    <citation type="submission" date="2019-01" db="EMBL/GenBank/DDBJ databases">
        <authorList>
            <person name="Chen W.-M."/>
        </authorList>
    </citation>
    <scope>NUCLEOTIDE SEQUENCE [LARGE SCALE GENOMIC DNA]</scope>
    <source>
        <strain evidence="2 3">KYPC3</strain>
    </source>
</reference>
<dbReference type="PANTHER" id="PTHR43968:SF6">
    <property type="entry name" value="GLUTATHIONE S-TRANSFERASE OMEGA"/>
    <property type="match status" value="1"/>
</dbReference>